<feature type="signal peptide" evidence="1">
    <location>
        <begin position="1"/>
        <end position="20"/>
    </location>
</feature>
<reference evidence="2" key="1">
    <citation type="journal article" date="2020" name="Stud. Mycol.">
        <title>101 Dothideomycetes genomes: a test case for predicting lifestyles and emergence of pathogens.</title>
        <authorList>
            <person name="Haridas S."/>
            <person name="Albert R."/>
            <person name="Binder M."/>
            <person name="Bloem J."/>
            <person name="Labutti K."/>
            <person name="Salamov A."/>
            <person name="Andreopoulos B."/>
            <person name="Baker S."/>
            <person name="Barry K."/>
            <person name="Bills G."/>
            <person name="Bluhm B."/>
            <person name="Cannon C."/>
            <person name="Castanera R."/>
            <person name="Culley D."/>
            <person name="Daum C."/>
            <person name="Ezra D."/>
            <person name="Gonzalez J."/>
            <person name="Henrissat B."/>
            <person name="Kuo A."/>
            <person name="Liang C."/>
            <person name="Lipzen A."/>
            <person name="Lutzoni F."/>
            <person name="Magnuson J."/>
            <person name="Mondo S."/>
            <person name="Nolan M."/>
            <person name="Ohm R."/>
            <person name="Pangilinan J."/>
            <person name="Park H.-J."/>
            <person name="Ramirez L."/>
            <person name="Alfaro M."/>
            <person name="Sun H."/>
            <person name="Tritt A."/>
            <person name="Yoshinaga Y."/>
            <person name="Zwiers L.-H."/>
            <person name="Turgeon B."/>
            <person name="Goodwin S."/>
            <person name="Spatafora J."/>
            <person name="Crous P."/>
            <person name="Grigoriev I."/>
        </authorList>
    </citation>
    <scope>NUCLEOTIDE SEQUENCE</scope>
    <source>
        <strain evidence="2">CBS 119925</strain>
    </source>
</reference>
<name>A0A6A6V7T4_9PLEO</name>
<proteinExistence type="predicted"/>
<dbReference type="Proteomes" id="UP000799440">
    <property type="component" value="Unassembled WGS sequence"/>
</dbReference>
<keyword evidence="1" id="KW-0732">Signal</keyword>
<gene>
    <name evidence="2" type="ORF">M011DRAFT_487329</name>
</gene>
<sequence length="293" mass="32295">MQLHDSLILAFITLTGTGLAAVTAPKGASPHKVATSGSTESLLILYSNDKPDDSTANNEPAKKIDISHKQGECQMLYNNGEKGEIRYVGYLSTGWNCTFYKYDDSKCEGLSKWGSLPVDTAIGDLEVPPPQCIGDREGAVRELKVCDGGPQPREGGIEPECRPLPIKEGACSKLPRFDGGHVPKLEQIKSAAFWDPISNQPWDTEYEETTGKKHGWKCHFYKYDDEECTGVSKTGEKYGALPVYMSLFDIELPSSKCQGSVKGGTYHDWRKGARRYKCTHGKVPDDQAECKAY</sequence>
<accession>A0A6A6V7T4</accession>
<dbReference type="EMBL" id="MU006577">
    <property type="protein sequence ID" value="KAF2746575.1"/>
    <property type="molecule type" value="Genomic_DNA"/>
</dbReference>
<organism evidence="2 3">
    <name type="scientific">Sporormia fimetaria CBS 119925</name>
    <dbReference type="NCBI Taxonomy" id="1340428"/>
    <lineage>
        <taxon>Eukaryota</taxon>
        <taxon>Fungi</taxon>
        <taxon>Dikarya</taxon>
        <taxon>Ascomycota</taxon>
        <taxon>Pezizomycotina</taxon>
        <taxon>Dothideomycetes</taxon>
        <taxon>Pleosporomycetidae</taxon>
        <taxon>Pleosporales</taxon>
        <taxon>Sporormiaceae</taxon>
        <taxon>Sporormia</taxon>
    </lineage>
</organism>
<dbReference type="AlphaFoldDB" id="A0A6A6V7T4"/>
<evidence type="ECO:0000256" key="1">
    <source>
        <dbReference type="SAM" id="SignalP"/>
    </source>
</evidence>
<keyword evidence="3" id="KW-1185">Reference proteome</keyword>
<evidence type="ECO:0000313" key="3">
    <source>
        <dbReference type="Proteomes" id="UP000799440"/>
    </source>
</evidence>
<protein>
    <submittedName>
        <fullName evidence="2">Uncharacterized protein</fullName>
    </submittedName>
</protein>
<evidence type="ECO:0000313" key="2">
    <source>
        <dbReference type="EMBL" id="KAF2746575.1"/>
    </source>
</evidence>
<feature type="chain" id="PRO_5025691908" evidence="1">
    <location>
        <begin position="21"/>
        <end position="293"/>
    </location>
</feature>